<accession>A0A9P7RQB6</accession>
<sequence>MSPRPSPCPAPRDAHRGTFLNPRAPYTFLLHGAISTKSQNHQLVAIGHIPHQHPYAGLKIQSWNKTPGAFCFTLQDINHSCQPRTTLKSSATSIPCFRLLKSLLLAMDTGVSDHFLSSLTAEGIRWGYRHRTGRLYVPLALKVSVAPEAVQSCTLGSQLPNQGITLQLWKDKDTVATPAPVELLQEAIVVLIYIWSQD</sequence>
<dbReference type="RefSeq" id="XP_043003899.1">
    <property type="nucleotide sequence ID" value="XM_043158550.1"/>
</dbReference>
<organism evidence="1 2">
    <name type="scientific">Marasmius oreades</name>
    <name type="common">fairy-ring Marasmius</name>
    <dbReference type="NCBI Taxonomy" id="181124"/>
    <lineage>
        <taxon>Eukaryota</taxon>
        <taxon>Fungi</taxon>
        <taxon>Dikarya</taxon>
        <taxon>Basidiomycota</taxon>
        <taxon>Agaricomycotina</taxon>
        <taxon>Agaricomycetes</taxon>
        <taxon>Agaricomycetidae</taxon>
        <taxon>Agaricales</taxon>
        <taxon>Marasmiineae</taxon>
        <taxon>Marasmiaceae</taxon>
        <taxon>Marasmius</taxon>
    </lineage>
</organism>
<proteinExistence type="predicted"/>
<dbReference type="KEGG" id="more:E1B28_013394"/>
<dbReference type="Proteomes" id="UP001049176">
    <property type="component" value="Chromosome 9"/>
</dbReference>
<comment type="caution">
    <text evidence="1">The sequence shown here is derived from an EMBL/GenBank/DDBJ whole genome shotgun (WGS) entry which is preliminary data.</text>
</comment>
<reference evidence="1" key="1">
    <citation type="journal article" date="2021" name="Genome Biol. Evol.">
        <title>The assembled and annotated genome of the fairy-ring fungus Marasmius oreades.</title>
        <authorList>
            <person name="Hiltunen M."/>
            <person name="Ament-Velasquez S.L."/>
            <person name="Johannesson H."/>
        </authorList>
    </citation>
    <scope>NUCLEOTIDE SEQUENCE</scope>
    <source>
        <strain evidence="1">03SP1</strain>
    </source>
</reference>
<evidence type="ECO:0000313" key="1">
    <source>
        <dbReference type="EMBL" id="KAG7087428.1"/>
    </source>
</evidence>
<gene>
    <name evidence="1" type="ORF">E1B28_013394</name>
</gene>
<evidence type="ECO:0000313" key="2">
    <source>
        <dbReference type="Proteomes" id="UP001049176"/>
    </source>
</evidence>
<dbReference type="EMBL" id="CM032189">
    <property type="protein sequence ID" value="KAG7087428.1"/>
    <property type="molecule type" value="Genomic_DNA"/>
</dbReference>
<name>A0A9P7RQB6_9AGAR</name>
<protein>
    <submittedName>
        <fullName evidence="1">Uncharacterized protein</fullName>
    </submittedName>
</protein>
<dbReference type="AlphaFoldDB" id="A0A9P7RQB6"/>
<keyword evidence="2" id="KW-1185">Reference proteome</keyword>
<dbReference type="GeneID" id="66082469"/>